<dbReference type="Gene3D" id="6.10.340.10">
    <property type="match status" value="1"/>
</dbReference>
<evidence type="ECO:0000256" key="7">
    <source>
        <dbReference type="ARBA" id="ARBA00022741"/>
    </source>
</evidence>
<dbReference type="GO" id="GO:0000155">
    <property type="term" value="F:phosphorelay sensor kinase activity"/>
    <property type="evidence" value="ECO:0007669"/>
    <property type="project" value="InterPro"/>
</dbReference>
<dbReference type="SMART" id="SM00387">
    <property type="entry name" value="HATPase_c"/>
    <property type="match status" value="1"/>
</dbReference>
<keyword evidence="11 12" id="KW-0472">Membrane</keyword>
<evidence type="ECO:0000256" key="2">
    <source>
        <dbReference type="ARBA" id="ARBA00004651"/>
    </source>
</evidence>
<keyword evidence="10" id="KW-0902">Two-component regulatory system</keyword>
<dbReference type="PANTHER" id="PTHR34220:SF7">
    <property type="entry name" value="SENSOR HISTIDINE KINASE YPDA"/>
    <property type="match status" value="1"/>
</dbReference>
<name>A0A3S8RQW3_9BACL</name>
<keyword evidence="12" id="KW-0812">Transmembrane</keyword>
<keyword evidence="4" id="KW-1003">Cell membrane</keyword>
<feature type="domain" description="Histidine kinase" evidence="13">
    <location>
        <begin position="482"/>
        <end position="592"/>
    </location>
</feature>
<dbReference type="Pfam" id="PF17201">
    <property type="entry name" value="Cache_3-Cache_2"/>
    <property type="match status" value="1"/>
</dbReference>
<dbReference type="InterPro" id="IPR005467">
    <property type="entry name" value="His_kinase_dom"/>
</dbReference>
<dbReference type="GO" id="GO:0005886">
    <property type="term" value="C:plasma membrane"/>
    <property type="evidence" value="ECO:0007669"/>
    <property type="project" value="UniProtKB-SubCell"/>
</dbReference>
<evidence type="ECO:0000259" key="13">
    <source>
        <dbReference type="PROSITE" id="PS50109"/>
    </source>
</evidence>
<dbReference type="EMBL" id="CP034248">
    <property type="protein sequence ID" value="AZK45350.1"/>
    <property type="molecule type" value="Genomic_DNA"/>
</dbReference>
<organism evidence="15 16">
    <name type="scientific">Paenibacillus lentus</name>
    <dbReference type="NCBI Taxonomy" id="1338368"/>
    <lineage>
        <taxon>Bacteria</taxon>
        <taxon>Bacillati</taxon>
        <taxon>Bacillota</taxon>
        <taxon>Bacilli</taxon>
        <taxon>Bacillales</taxon>
        <taxon>Paenibacillaceae</taxon>
        <taxon>Paenibacillus</taxon>
    </lineage>
</organism>
<dbReference type="EC" id="2.7.13.3" evidence="3"/>
<evidence type="ECO:0000313" key="15">
    <source>
        <dbReference type="EMBL" id="AZK45350.1"/>
    </source>
</evidence>
<evidence type="ECO:0000256" key="6">
    <source>
        <dbReference type="ARBA" id="ARBA00022679"/>
    </source>
</evidence>
<comment type="catalytic activity">
    <reaction evidence="1">
        <text>ATP + protein L-histidine = ADP + protein N-phospho-L-histidine.</text>
        <dbReference type="EC" id="2.7.13.3"/>
    </reaction>
</comment>
<keyword evidence="5" id="KW-0597">Phosphoprotein</keyword>
<evidence type="ECO:0000259" key="14">
    <source>
        <dbReference type="PROSITE" id="PS50885"/>
    </source>
</evidence>
<gene>
    <name evidence="15" type="ORF">EIM92_03290</name>
</gene>
<dbReference type="PROSITE" id="PS50109">
    <property type="entry name" value="HIS_KIN"/>
    <property type="match status" value="1"/>
</dbReference>
<dbReference type="InterPro" id="IPR033462">
    <property type="entry name" value="Cache_3-Cache_2"/>
</dbReference>
<sequence length="593" mass="66948">MFYSLRSRLMLAFSILLILPITSVVFILSKESAEQIRKSTQTSTLQTIDQFATHVSTLLTQIEDMGNQVLSSGITQEWITATLNDESTRAEQFMAKKKLRELLSSYALNNSNVISISTFAKGEGGLWTQDQSYLKSSWYEQYKEQDVRWTQAHQDRDQADDSMRSREINSLVLPLVQLQSLQDVGVIKINYPTELLRQDMDKISIGKSGKAFLLTSEGHSVLHQDLTGAQQVLSDGLAYLQKHSGEQNSGIFSLRQGETDYLLFYRKLPAQNWLIIGEVPEAELYATITKLKETLLLASFVLLILVIIVALRLSTNITKPLSAMARAMRHVRNGQFELGLKDMPKARSRQSEVDYVAGVFEEMTHRLKYLIETEFETNLRRKNAEYKALLLQINPHFYNNTLEIISGLAAMKREDLVIDATEALGKMMRYSLSLDTDLVQVSEELGYIRDYLFLLKLRHEEHLMVAIQQDSAADHLLIAKFILQPLVENAVKYSLEKGGIAEVTITSRVCGARLHLQIQDNGSGMTPELIASILADTESRDSVGILYHKGDSIGLRNVLSRCRLYYGEQFEAVLDSKLHTGTTITLKLPLIEG</sequence>
<keyword evidence="16" id="KW-1185">Reference proteome</keyword>
<dbReference type="InterPro" id="IPR010559">
    <property type="entry name" value="Sig_transdc_His_kin_internal"/>
</dbReference>
<reference evidence="15 16" key="1">
    <citation type="submission" date="2018-11" db="EMBL/GenBank/DDBJ databases">
        <title>Genome sequencing of Paenibacillus lentus DSM25539(T).</title>
        <authorList>
            <person name="Kook J.-K."/>
            <person name="Park S.-N."/>
            <person name="Lim Y.K."/>
        </authorList>
    </citation>
    <scope>NUCLEOTIDE SEQUENCE [LARGE SCALE GENOMIC DNA]</scope>
    <source>
        <strain evidence="15 16">DSM 25539</strain>
    </source>
</reference>
<dbReference type="InterPro" id="IPR003594">
    <property type="entry name" value="HATPase_dom"/>
</dbReference>
<dbReference type="Proteomes" id="UP000273145">
    <property type="component" value="Chromosome"/>
</dbReference>
<protein>
    <recommendedName>
        <fullName evidence="3">histidine kinase</fullName>
        <ecNumber evidence="3">2.7.13.3</ecNumber>
    </recommendedName>
</protein>
<evidence type="ECO:0000256" key="9">
    <source>
        <dbReference type="ARBA" id="ARBA00022840"/>
    </source>
</evidence>
<dbReference type="OrthoDB" id="9776552at2"/>
<dbReference type="InterPro" id="IPR036890">
    <property type="entry name" value="HATPase_C_sf"/>
</dbReference>
<keyword evidence="12" id="KW-1133">Transmembrane helix</keyword>
<accession>A0A3S8RQW3</accession>
<dbReference type="Pfam" id="PF02518">
    <property type="entry name" value="HATPase_c"/>
    <property type="match status" value="1"/>
</dbReference>
<keyword evidence="8" id="KW-0418">Kinase</keyword>
<dbReference type="PROSITE" id="PS50885">
    <property type="entry name" value="HAMP"/>
    <property type="match status" value="1"/>
</dbReference>
<keyword evidence="6" id="KW-0808">Transferase</keyword>
<dbReference type="Pfam" id="PF06580">
    <property type="entry name" value="His_kinase"/>
    <property type="match status" value="1"/>
</dbReference>
<dbReference type="RefSeq" id="WP_125081469.1">
    <property type="nucleotide sequence ID" value="NZ_CP034248.1"/>
</dbReference>
<dbReference type="SUPFAM" id="SSF55874">
    <property type="entry name" value="ATPase domain of HSP90 chaperone/DNA topoisomerase II/histidine kinase"/>
    <property type="match status" value="1"/>
</dbReference>
<dbReference type="Gene3D" id="3.30.450.20">
    <property type="entry name" value="PAS domain"/>
    <property type="match status" value="1"/>
</dbReference>
<dbReference type="PANTHER" id="PTHR34220">
    <property type="entry name" value="SENSOR HISTIDINE KINASE YPDA"/>
    <property type="match status" value="1"/>
</dbReference>
<evidence type="ECO:0000256" key="10">
    <source>
        <dbReference type="ARBA" id="ARBA00023012"/>
    </source>
</evidence>
<dbReference type="AlphaFoldDB" id="A0A3S8RQW3"/>
<evidence type="ECO:0000256" key="4">
    <source>
        <dbReference type="ARBA" id="ARBA00022475"/>
    </source>
</evidence>
<proteinExistence type="predicted"/>
<evidence type="ECO:0000256" key="3">
    <source>
        <dbReference type="ARBA" id="ARBA00012438"/>
    </source>
</evidence>
<evidence type="ECO:0000256" key="12">
    <source>
        <dbReference type="SAM" id="Phobius"/>
    </source>
</evidence>
<evidence type="ECO:0000256" key="1">
    <source>
        <dbReference type="ARBA" id="ARBA00000085"/>
    </source>
</evidence>
<feature type="domain" description="HAMP" evidence="14">
    <location>
        <begin position="315"/>
        <end position="372"/>
    </location>
</feature>
<dbReference type="InterPro" id="IPR003660">
    <property type="entry name" value="HAMP_dom"/>
</dbReference>
<dbReference type="KEGG" id="plen:EIM92_03290"/>
<dbReference type="InterPro" id="IPR050640">
    <property type="entry name" value="Bact_2-comp_sensor_kinase"/>
</dbReference>
<dbReference type="CDD" id="cd12912">
    <property type="entry name" value="PDC2_MCP_like"/>
    <property type="match status" value="1"/>
</dbReference>
<keyword evidence="9" id="KW-0067">ATP-binding</keyword>
<evidence type="ECO:0000313" key="16">
    <source>
        <dbReference type="Proteomes" id="UP000273145"/>
    </source>
</evidence>
<feature type="transmembrane region" description="Helical" evidence="12">
    <location>
        <begin position="295"/>
        <end position="314"/>
    </location>
</feature>
<keyword evidence="7" id="KW-0547">Nucleotide-binding</keyword>
<evidence type="ECO:0000256" key="5">
    <source>
        <dbReference type="ARBA" id="ARBA00022553"/>
    </source>
</evidence>
<dbReference type="GO" id="GO:0005524">
    <property type="term" value="F:ATP binding"/>
    <property type="evidence" value="ECO:0007669"/>
    <property type="project" value="UniProtKB-KW"/>
</dbReference>
<dbReference type="Gene3D" id="3.30.565.10">
    <property type="entry name" value="Histidine kinase-like ATPase, C-terminal domain"/>
    <property type="match status" value="1"/>
</dbReference>
<comment type="subcellular location">
    <subcellularLocation>
        <location evidence="2">Cell membrane</location>
        <topology evidence="2">Multi-pass membrane protein</topology>
    </subcellularLocation>
</comment>
<evidence type="ECO:0000256" key="8">
    <source>
        <dbReference type="ARBA" id="ARBA00022777"/>
    </source>
</evidence>
<evidence type="ECO:0000256" key="11">
    <source>
        <dbReference type="ARBA" id="ARBA00023136"/>
    </source>
</evidence>